<keyword evidence="3" id="KW-1185">Reference proteome</keyword>
<evidence type="ECO:0000259" key="1">
    <source>
        <dbReference type="Pfam" id="PF02771"/>
    </source>
</evidence>
<reference evidence="2 3" key="1">
    <citation type="submission" date="2024-09" db="EMBL/GenBank/DDBJ databases">
        <title>Floridaenema gen nov. (Aerosakkonemataceae, Aerosakkonematales ord. nov., Cyanobacteria) from benthic tropical and subtropical fresh waters, with the description of four new species.</title>
        <authorList>
            <person name="Moretto J.A."/>
            <person name="Berthold D.E."/>
            <person name="Lefler F.W."/>
            <person name="Huang I.-S."/>
            <person name="Laughinghouse H. IV."/>
        </authorList>
    </citation>
    <scope>NUCLEOTIDE SEQUENCE [LARGE SCALE GENOMIC DNA]</scope>
    <source>
        <strain evidence="2 3">BLCC-F154</strain>
    </source>
</reference>
<dbReference type="SUPFAM" id="SSF56645">
    <property type="entry name" value="Acyl-CoA dehydrogenase NM domain-like"/>
    <property type="match status" value="1"/>
</dbReference>
<dbReference type="InterPro" id="IPR037069">
    <property type="entry name" value="AcylCoA_DH/ox_N_sf"/>
</dbReference>
<dbReference type="Pfam" id="PF02771">
    <property type="entry name" value="Acyl-CoA_dh_N"/>
    <property type="match status" value="1"/>
</dbReference>
<dbReference type="PANTHER" id="PTHR31118:SF12">
    <property type="entry name" value="CYCLASE-LIKE PROTEIN 2"/>
    <property type="match status" value="1"/>
</dbReference>
<name>A0ABV4YGX3_9CYAN</name>
<feature type="domain" description="Acyl-CoA dehydrogenase/oxidase N-terminal" evidence="1">
    <location>
        <begin position="9"/>
        <end position="113"/>
    </location>
</feature>
<dbReference type="RefSeq" id="WP_413259550.1">
    <property type="nucleotide sequence ID" value="NZ_JBHFNS010000084.1"/>
</dbReference>
<evidence type="ECO:0000313" key="2">
    <source>
        <dbReference type="EMBL" id="MFB2938064.1"/>
    </source>
</evidence>
<protein>
    <submittedName>
        <fullName evidence="2">Cyclase family protein</fullName>
    </submittedName>
</protein>
<dbReference type="InterPro" id="IPR007325">
    <property type="entry name" value="KFase/CYL"/>
</dbReference>
<dbReference type="Gene3D" id="1.10.540.10">
    <property type="entry name" value="Acyl-CoA dehydrogenase/oxidase, N-terminal domain"/>
    <property type="match status" value="1"/>
</dbReference>
<dbReference type="EMBL" id="JBHFNS010000084">
    <property type="protein sequence ID" value="MFB2938064.1"/>
    <property type="molecule type" value="Genomic_DNA"/>
</dbReference>
<proteinExistence type="predicted"/>
<accession>A0ABV4YGX3</accession>
<dbReference type="SUPFAM" id="SSF102198">
    <property type="entry name" value="Putative cyclase"/>
    <property type="match status" value="1"/>
</dbReference>
<sequence length="599" mass="66131">MNMNQLYTLLEQTKSYLINSVAPNAAVIDYDSEALQKALNGLAELGLLGLRITQEWGGLEVNQQTFDDYQELVARYSGALAFLQTQHQSAAAMISQSENIALKQEYLPLMSQGKRLLGIGFSHLRRNGEPFVKAIPITGGFLIEGKVPWVTGWKIFSEFIIAATLPNGEAVFGVVPLVETQQENQGLISFAEPMELAAMTATNTVAANLQQWFLAREKVVFIKPKDWIHDNDKKSILKQTTFLALGCALAGIDIVEAANKTKSLPFLEESFQDLYSEFNDCRQAIREAQEDVNLALVEKHKLRGWAIALAVRCAHAAITISSGAANLKFHPAQRVYREALVFTVSGQTQAIKEATLQRLTNPKPNQKTIKYSQVIHLSHIIDSNIPQWPGDPTVELQTVAELAKDGYYLRRFSLGEHSATHINSPLSFHSSGIGIDGYLASSLVKDAVVIDISNQAITNPDYLLSITDIWNWEQQNGKLPADSIVLVYTGWQEKWLDNKQFLNPDSSGKIHFPGISKEAVLFLLKERRISGLGIDTHGVDSGQDTTFTVNSLMLEKPRIVLENLTNLEQLPARGTTLIIGVLRLKDGSGSPAAVLAFLP</sequence>
<dbReference type="Pfam" id="PF04199">
    <property type="entry name" value="Cyclase"/>
    <property type="match status" value="1"/>
</dbReference>
<comment type="caution">
    <text evidence="2">The sequence shown here is derived from an EMBL/GenBank/DDBJ whole genome shotgun (WGS) entry which is preliminary data.</text>
</comment>
<evidence type="ECO:0000313" key="3">
    <source>
        <dbReference type="Proteomes" id="UP001576776"/>
    </source>
</evidence>
<dbReference type="PANTHER" id="PTHR31118">
    <property type="entry name" value="CYCLASE-LIKE PROTEIN 2"/>
    <property type="match status" value="1"/>
</dbReference>
<dbReference type="Proteomes" id="UP001576776">
    <property type="component" value="Unassembled WGS sequence"/>
</dbReference>
<gene>
    <name evidence="2" type="ORF">ACE1B6_22685</name>
</gene>
<dbReference type="InterPro" id="IPR013786">
    <property type="entry name" value="AcylCoA_DH/ox_N"/>
</dbReference>
<dbReference type="InterPro" id="IPR009100">
    <property type="entry name" value="AcylCoA_DH/oxidase_NM_dom_sf"/>
</dbReference>
<organism evidence="2 3">
    <name type="scientific">Floridaenema fluviatile BLCC-F154</name>
    <dbReference type="NCBI Taxonomy" id="3153640"/>
    <lineage>
        <taxon>Bacteria</taxon>
        <taxon>Bacillati</taxon>
        <taxon>Cyanobacteriota</taxon>
        <taxon>Cyanophyceae</taxon>
        <taxon>Oscillatoriophycideae</taxon>
        <taxon>Aerosakkonematales</taxon>
        <taxon>Aerosakkonemataceae</taxon>
        <taxon>Floridanema</taxon>
        <taxon>Floridanema fluviatile</taxon>
    </lineage>
</organism>
<dbReference type="InterPro" id="IPR037175">
    <property type="entry name" value="KFase_sf"/>
</dbReference>
<dbReference type="Gene3D" id="3.50.30.50">
    <property type="entry name" value="Putative cyclase"/>
    <property type="match status" value="1"/>
</dbReference>